<dbReference type="Proteomes" id="UP000663848">
    <property type="component" value="Unassembled WGS sequence"/>
</dbReference>
<dbReference type="Proteomes" id="UP000663872">
    <property type="component" value="Unassembled WGS sequence"/>
</dbReference>
<name>A0A817W2W4_9BILA</name>
<evidence type="ECO:0000313" key="5">
    <source>
        <dbReference type="EMBL" id="CAF3536059.1"/>
    </source>
</evidence>
<feature type="chain" id="PRO_5036232380" evidence="1">
    <location>
        <begin position="23"/>
        <end position="93"/>
    </location>
</feature>
<keyword evidence="13" id="KW-1185">Reference proteome</keyword>
<evidence type="ECO:0000313" key="13">
    <source>
        <dbReference type="Proteomes" id="UP000663873"/>
    </source>
</evidence>
<organism evidence="3 12">
    <name type="scientific">Rotaria socialis</name>
    <dbReference type="NCBI Taxonomy" id="392032"/>
    <lineage>
        <taxon>Eukaryota</taxon>
        <taxon>Metazoa</taxon>
        <taxon>Spiralia</taxon>
        <taxon>Gnathifera</taxon>
        <taxon>Rotifera</taxon>
        <taxon>Eurotatoria</taxon>
        <taxon>Bdelloidea</taxon>
        <taxon>Philodinida</taxon>
        <taxon>Philodinidae</taxon>
        <taxon>Rotaria</taxon>
    </lineage>
</organism>
<sequence>MRLSTLCFTLVSLFIIFLTTNATQDIRQRFEGLIDKSVQVAWRQIDREAPGRPIEIMRDSSPQANKPITPGYVRVILSDKTGRVLYTPILQTN</sequence>
<evidence type="ECO:0000313" key="3">
    <source>
        <dbReference type="EMBL" id="CAF3350844.1"/>
    </source>
</evidence>
<proteinExistence type="predicted"/>
<dbReference type="EMBL" id="CAJOBO010001282">
    <property type="protein sequence ID" value="CAF4360317.1"/>
    <property type="molecule type" value="Genomic_DNA"/>
</dbReference>
<dbReference type="EMBL" id="CAJOBP010039484">
    <property type="protein sequence ID" value="CAF4743092.1"/>
    <property type="molecule type" value="Genomic_DNA"/>
</dbReference>
<keyword evidence="1" id="KW-0732">Signal</keyword>
<protein>
    <submittedName>
        <fullName evidence="3">Uncharacterized protein</fullName>
    </submittedName>
</protein>
<dbReference type="OrthoDB" id="9988207at2759"/>
<evidence type="ECO:0000313" key="2">
    <source>
        <dbReference type="EMBL" id="CAF3188652.1"/>
    </source>
</evidence>
<dbReference type="EMBL" id="CAJNXB010003995">
    <property type="protein sequence ID" value="CAF3350844.1"/>
    <property type="molecule type" value="Genomic_DNA"/>
</dbReference>
<dbReference type="EMBL" id="CAJNYV010003123">
    <property type="protein sequence ID" value="CAF3536059.1"/>
    <property type="molecule type" value="Genomic_DNA"/>
</dbReference>
<evidence type="ECO:0000313" key="9">
    <source>
        <dbReference type="EMBL" id="CAF4711967.1"/>
    </source>
</evidence>
<dbReference type="Proteomes" id="UP000663825">
    <property type="component" value="Unassembled WGS sequence"/>
</dbReference>
<dbReference type="EMBL" id="CAJNYT010003869">
    <property type="protein sequence ID" value="CAF3608152.1"/>
    <property type="molecule type" value="Genomic_DNA"/>
</dbReference>
<accession>A0A817W2W4</accession>
<dbReference type="EMBL" id="CAJNYD010000035">
    <property type="protein sequence ID" value="CAF3188652.1"/>
    <property type="molecule type" value="Genomic_DNA"/>
</dbReference>
<feature type="signal peptide" evidence="1">
    <location>
        <begin position="1"/>
        <end position="22"/>
    </location>
</feature>
<evidence type="ECO:0000313" key="12">
    <source>
        <dbReference type="Proteomes" id="UP000663825"/>
    </source>
</evidence>
<reference evidence="3" key="1">
    <citation type="submission" date="2021-02" db="EMBL/GenBank/DDBJ databases">
        <authorList>
            <person name="Nowell W R."/>
        </authorList>
    </citation>
    <scope>NUCLEOTIDE SEQUENCE</scope>
</reference>
<evidence type="ECO:0000313" key="4">
    <source>
        <dbReference type="EMBL" id="CAF3365039.1"/>
    </source>
</evidence>
<dbReference type="Proteomes" id="UP000663869">
    <property type="component" value="Unassembled WGS sequence"/>
</dbReference>
<evidence type="ECO:0000313" key="11">
    <source>
        <dbReference type="EMBL" id="CAF4824569.1"/>
    </source>
</evidence>
<evidence type="ECO:0000313" key="10">
    <source>
        <dbReference type="EMBL" id="CAF4743092.1"/>
    </source>
</evidence>
<dbReference type="Proteomes" id="UP000663865">
    <property type="component" value="Unassembled WGS sequence"/>
</dbReference>
<dbReference type="Proteomes" id="UP000663862">
    <property type="component" value="Unassembled WGS sequence"/>
</dbReference>
<dbReference type="EMBL" id="CAJNYU010000497">
    <property type="protein sequence ID" value="CAF3365039.1"/>
    <property type="molecule type" value="Genomic_DNA"/>
</dbReference>
<dbReference type="AlphaFoldDB" id="A0A817W2W4"/>
<evidence type="ECO:0000313" key="7">
    <source>
        <dbReference type="EMBL" id="CAF4241809.1"/>
    </source>
</evidence>
<evidence type="ECO:0000313" key="6">
    <source>
        <dbReference type="EMBL" id="CAF3608152.1"/>
    </source>
</evidence>
<dbReference type="Proteomes" id="UP000663838">
    <property type="component" value="Unassembled WGS sequence"/>
</dbReference>
<dbReference type="EMBL" id="CAJOBQ010000068">
    <property type="protein sequence ID" value="CAF4241809.1"/>
    <property type="molecule type" value="Genomic_DNA"/>
</dbReference>
<dbReference type="Proteomes" id="UP000663851">
    <property type="component" value="Unassembled WGS sequence"/>
</dbReference>
<dbReference type="Proteomes" id="UP000663833">
    <property type="component" value="Unassembled WGS sequence"/>
</dbReference>
<dbReference type="EMBL" id="CAJOBS010001276">
    <property type="protein sequence ID" value="CAF4711967.1"/>
    <property type="molecule type" value="Genomic_DNA"/>
</dbReference>
<evidence type="ECO:0000313" key="8">
    <source>
        <dbReference type="EMBL" id="CAF4360317.1"/>
    </source>
</evidence>
<gene>
    <name evidence="4" type="ORF">FME351_LOCUS5790</name>
    <name evidence="6" type="ORF">GRG538_LOCUS23033</name>
    <name evidence="8" type="ORF">HFQ381_LOCUS17345</name>
    <name evidence="5" type="ORF">KIK155_LOCUS17705</name>
    <name evidence="2" type="ORF">LUA448_LOCUS1422</name>
    <name evidence="11" type="ORF">QYT958_LOCUS25273</name>
    <name evidence="3" type="ORF">TIS948_LOCUS23263</name>
    <name evidence="9" type="ORF">TOA249_LOCUS17715</name>
    <name evidence="7" type="ORF">TSG867_LOCUS2522</name>
    <name evidence="10" type="ORF">UJA718_LOCUS38493</name>
</gene>
<evidence type="ECO:0000256" key="1">
    <source>
        <dbReference type="SAM" id="SignalP"/>
    </source>
</evidence>
<dbReference type="EMBL" id="CAJOBR010005646">
    <property type="protein sequence ID" value="CAF4824569.1"/>
    <property type="molecule type" value="Genomic_DNA"/>
</dbReference>
<comment type="caution">
    <text evidence="3">The sequence shown here is derived from an EMBL/GenBank/DDBJ whole genome shotgun (WGS) entry which is preliminary data.</text>
</comment>
<dbReference type="Proteomes" id="UP000663873">
    <property type="component" value="Unassembled WGS sequence"/>
</dbReference>